<reference evidence="2 3" key="1">
    <citation type="submission" date="2018-08" db="EMBL/GenBank/DDBJ databases">
        <title>Genome analysis of the thermophilic bacterium of the candidate phylum Aminicenantes from deep subsurface aquifer revealed its physiology and ecological role.</title>
        <authorList>
            <person name="Kadnikov V.V."/>
            <person name="Mardanov A.V."/>
            <person name="Beletsky A.V."/>
            <person name="Karnachuk O.V."/>
            <person name="Ravin N.V."/>
        </authorList>
    </citation>
    <scope>NUCLEOTIDE SEQUENCE [LARGE SCALE GENOMIC DNA]</scope>
    <source>
        <strain evidence="2">BY38</strain>
    </source>
</reference>
<dbReference type="InterPro" id="IPR038607">
    <property type="entry name" value="PhoD-like_sf"/>
</dbReference>
<evidence type="ECO:0000256" key="1">
    <source>
        <dbReference type="SAM" id="Phobius"/>
    </source>
</evidence>
<feature type="transmembrane region" description="Helical" evidence="1">
    <location>
        <begin position="26"/>
        <end position="47"/>
    </location>
</feature>
<protein>
    <submittedName>
        <fullName evidence="2">Uncharacterized protein</fullName>
    </submittedName>
</protein>
<keyword evidence="1" id="KW-0472">Membrane</keyword>
<keyword evidence="1" id="KW-0812">Transmembrane</keyword>
<accession>A0A3E2BM60</accession>
<dbReference type="Gene3D" id="3.60.21.70">
    <property type="entry name" value="PhoD-like phosphatase"/>
    <property type="match status" value="1"/>
</dbReference>
<gene>
    <name evidence="2" type="ORF">OP8BY_0071</name>
</gene>
<organism evidence="2 3">
    <name type="scientific">Candidatus Saccharicenans subterraneus</name>
    <dbReference type="NCBI Taxonomy" id="2508984"/>
    <lineage>
        <taxon>Bacteria</taxon>
        <taxon>Candidatus Aminicenantota</taxon>
        <taxon>Candidatus Aminicenantia</taxon>
        <taxon>Candidatus Aminicenantales</taxon>
        <taxon>Candidatus Saccharicenantaceae</taxon>
        <taxon>Candidatus Saccharicenans</taxon>
    </lineage>
</organism>
<sequence length="897" mass="98980">MPKKILRNQIRESGFSKSGPGLDSGLLLRSGLVGWFLFVLTLGPLAAGQFRPDWAQNLSRPWVGPDFYAQRLEDWRLNQGSVECLGAAANRYLYLLTGEVAAGSGLLEISVKVSVPELPARARARNFVALRLGIKSPGGDFREAAVSGQGLEAGVTTDGLLFIGELESVSSEEKQEELKRALRKGLELRLNLGTSDSQSSVRLEVVEPESGEILDELEETRLTGDKIAGGLALVSSLPEVRPGEGMAASRWRDLDISGDLFENHPERALGPVVFTLYTLSRDKLTLTAQLVPGCLTSETRAVLEISEDGRWVQVAAAPVDLNSWLARFRVAGWDSSRDHEFRARLEGQEPGPEFAHNPIGIVRKEPRDQDRLVLAVLSNQQEEGYPHHGLVSVLKKQNPDLLFFAGNQVFGRPASFWREKFTPEEARREYLRQWLLFGWAFSELLRDRPAVVMPDARDFFQAKLWGENGRLIRAEDYPDPVAAQDSGGFLMPPEFIDLVLATQISHLPEVEGHPGSGKDEDPYFREIRYGGLSLAVVCDRVFKSAPAPLLPEAQVRNGWAWNSEFDLKKQGSPKQAQLLGPAQLKLLRKWAEDWSDGVWMKALLTQSLWVSLLTLPEGRLGDEALWQLQPIKPGDYPPDDRPVADFMSGGWPKAARDETIRILRQAFAPHLAGSGGPPAALKYGLGKPGDAGWAFVPPPIVAGPAVRWMPKPATRSLVTKAPEATGDFEDAFGNKFSLEVVTNPLEGETAQAGRGSSGYGLVIFDRNERRVMLDCLVRPENFSEAQYKSYPGWPVSFSQLENDGRKPAAYLPLLQFRGISDPVVQVVDEKSMEVVYTLRIRGAEFRPPVFRAGSYTVRCGEPGTAAWKEIKGVSSLPASVRKNLAIDLGTGRTQVRE</sequence>
<name>A0A3E2BM60_9BACT</name>
<evidence type="ECO:0000313" key="3">
    <source>
        <dbReference type="Proteomes" id="UP000257323"/>
    </source>
</evidence>
<keyword evidence="1" id="KW-1133">Transmembrane helix</keyword>
<dbReference type="AlphaFoldDB" id="A0A3E2BM60"/>
<evidence type="ECO:0000313" key="2">
    <source>
        <dbReference type="EMBL" id="RFT15696.1"/>
    </source>
</evidence>
<dbReference type="Proteomes" id="UP000257323">
    <property type="component" value="Unassembled WGS sequence"/>
</dbReference>
<proteinExistence type="predicted"/>
<comment type="caution">
    <text evidence="2">The sequence shown here is derived from an EMBL/GenBank/DDBJ whole genome shotgun (WGS) entry which is preliminary data.</text>
</comment>
<dbReference type="EMBL" id="QUAH01000007">
    <property type="protein sequence ID" value="RFT15696.1"/>
    <property type="molecule type" value="Genomic_DNA"/>
</dbReference>